<dbReference type="Pfam" id="PF21226">
    <property type="entry name" value="MalQ_N"/>
    <property type="match status" value="1"/>
</dbReference>
<evidence type="ECO:0000256" key="4">
    <source>
        <dbReference type="ARBA" id="ARBA00020295"/>
    </source>
</evidence>
<dbReference type="InterPro" id="IPR017853">
    <property type="entry name" value="GH"/>
</dbReference>
<organism evidence="12 13">
    <name type="scientific">Corynebacterium xerosis</name>
    <dbReference type="NCBI Taxonomy" id="1725"/>
    <lineage>
        <taxon>Bacteria</taxon>
        <taxon>Bacillati</taxon>
        <taxon>Actinomycetota</taxon>
        <taxon>Actinomycetes</taxon>
        <taxon>Mycobacteriales</taxon>
        <taxon>Corynebacteriaceae</taxon>
        <taxon>Corynebacterium</taxon>
    </lineage>
</organism>
<evidence type="ECO:0000256" key="10">
    <source>
        <dbReference type="RuleBase" id="RU361207"/>
    </source>
</evidence>
<evidence type="ECO:0000256" key="3">
    <source>
        <dbReference type="ARBA" id="ARBA00012560"/>
    </source>
</evidence>
<reference evidence="12 13" key="1">
    <citation type="submission" date="2017-09" db="EMBL/GenBank/DDBJ databases">
        <title>Bacterial strain isolated from the female urinary microbiota.</title>
        <authorList>
            <person name="Thomas-White K."/>
            <person name="Kumar N."/>
            <person name="Forster S."/>
            <person name="Putonti C."/>
            <person name="Lawley T."/>
            <person name="Wolfe A.J."/>
        </authorList>
    </citation>
    <scope>NUCLEOTIDE SEQUENCE [LARGE SCALE GENOMIC DNA]</scope>
    <source>
        <strain evidence="12 13">UMB0908</strain>
    </source>
</reference>
<name>A0A2N6T086_9CORY</name>
<dbReference type="EMBL" id="PNHF01000007">
    <property type="protein sequence ID" value="PMC62748.1"/>
    <property type="molecule type" value="Genomic_DNA"/>
</dbReference>
<sequence>MMGRVTNDDAKLPVTAPLTDLAADLGVATRFTAHNGEETTVSRETILRILAALDVDLGDDPADPSDEEIMAAREAWADARWRKLLPPVVVSTSGTYKEIFVHVPDGTDVSVTAILDDGAVWPLAQVEHNVGPREVDGVLLGEAAFAVPEDLPLGWHTLRAVNDENTAECELAVTPGRLSTADTFVDEPATGVMAQLYSVRSERSWGIGDLTTLGDLASVSARQAGADFVLINPLHAAEPCPPVEDSPYLPTTRRYANPLYIRVEMIPEFAYLDEADAAELRELAAGFRELNRSADEIDRNPIYAAKLRALHAIHHIPLSEVRRADYERFLNEQGRGILDYARWCADRDIEMRTAARDHGKFPGLATPLGAHEDVEERREELVDFHCWLQWILDEQLRDAQRAATEAGMRIGIMADLAVGVHPGGSDARNLAEWMAPDASVGAPPDGFNQCGQDWSQPPWNPHKLAEASYMPWRDMLRTVLRHSGGIRVDHILGLFRLWLMPRMESPANGTYVHFDHEAMVGILALEAELAGAVVIGEDLGTFEPWVQEYLAQRGIMGTSILWFESDGPGVPKNPSNYRRLCLSSVTTHDLPPTAGYLDGEHIKLRDRLGLFNTDVSEEEARDLEWVAENLAAVDAAGCFEGLEDAEGEPISGRDWRNLSREELPDAGPLIVGLHRYLARTPSALTCMALVDMVGDRRTQNQPGTTHDQYPNWCVPLTDGDGRALLVSDLPQLPLFGAVAEASARN</sequence>
<keyword evidence="7 10" id="KW-0119">Carbohydrate metabolism</keyword>
<dbReference type="Proteomes" id="UP000235363">
    <property type="component" value="Unassembled WGS sequence"/>
</dbReference>
<evidence type="ECO:0000313" key="13">
    <source>
        <dbReference type="Proteomes" id="UP000235363"/>
    </source>
</evidence>
<dbReference type="Gene3D" id="3.20.20.80">
    <property type="entry name" value="Glycosidases"/>
    <property type="match status" value="1"/>
</dbReference>
<comment type="catalytic activity">
    <reaction evidence="1 10">
        <text>Transfers a segment of a (1-&gt;4)-alpha-D-glucan to a new position in an acceptor, which may be glucose or a (1-&gt;4)-alpha-D-glucan.</text>
        <dbReference type="EC" id="2.4.1.25"/>
    </reaction>
</comment>
<dbReference type="Pfam" id="PF02446">
    <property type="entry name" value="Glyco_hydro_77"/>
    <property type="match status" value="1"/>
</dbReference>
<comment type="caution">
    <text evidence="12">The sequence shown here is derived from an EMBL/GenBank/DDBJ whole genome shotgun (WGS) entry which is preliminary data.</text>
</comment>
<evidence type="ECO:0000313" key="12">
    <source>
        <dbReference type="EMBL" id="PMC62748.1"/>
    </source>
</evidence>
<evidence type="ECO:0000256" key="7">
    <source>
        <dbReference type="ARBA" id="ARBA00023277"/>
    </source>
</evidence>
<evidence type="ECO:0000256" key="6">
    <source>
        <dbReference type="ARBA" id="ARBA00022679"/>
    </source>
</evidence>
<evidence type="ECO:0000259" key="11">
    <source>
        <dbReference type="Pfam" id="PF21226"/>
    </source>
</evidence>
<feature type="domain" description="MalQ N-terminal beta-sandwich" evidence="11">
    <location>
        <begin position="85"/>
        <end position="175"/>
    </location>
</feature>
<dbReference type="GO" id="GO:0005975">
    <property type="term" value="P:carbohydrate metabolic process"/>
    <property type="evidence" value="ECO:0007669"/>
    <property type="project" value="InterPro"/>
</dbReference>
<dbReference type="PANTHER" id="PTHR32438">
    <property type="entry name" value="4-ALPHA-GLUCANOTRANSFERASE DPE1, CHLOROPLASTIC/AMYLOPLASTIC"/>
    <property type="match status" value="1"/>
</dbReference>
<dbReference type="AlphaFoldDB" id="A0A2N6T086"/>
<accession>A0A2N6T086</accession>
<keyword evidence="5 10" id="KW-0328">Glycosyltransferase</keyword>
<evidence type="ECO:0000256" key="2">
    <source>
        <dbReference type="ARBA" id="ARBA00005684"/>
    </source>
</evidence>
<evidence type="ECO:0000256" key="5">
    <source>
        <dbReference type="ARBA" id="ARBA00022676"/>
    </source>
</evidence>
<dbReference type="GO" id="GO:0004134">
    <property type="term" value="F:4-alpha-glucanotransferase activity"/>
    <property type="evidence" value="ECO:0007669"/>
    <property type="project" value="UniProtKB-EC"/>
</dbReference>
<proteinExistence type="inferred from homology"/>
<dbReference type="InterPro" id="IPR003385">
    <property type="entry name" value="Glyco_hydro_77"/>
</dbReference>
<dbReference type="STRING" id="1725.WU86_12370"/>
<keyword evidence="6 10" id="KW-0808">Transferase</keyword>
<dbReference type="SUPFAM" id="SSF51445">
    <property type="entry name" value="(Trans)glycosidases"/>
    <property type="match status" value="1"/>
</dbReference>
<comment type="similarity">
    <text evidence="2 10">Belongs to the disproportionating enzyme family.</text>
</comment>
<gene>
    <name evidence="12" type="primary">malQ</name>
    <name evidence="12" type="ORF">CJ204_04070</name>
</gene>
<evidence type="ECO:0000256" key="8">
    <source>
        <dbReference type="ARBA" id="ARBA00031423"/>
    </source>
</evidence>
<dbReference type="EC" id="2.4.1.25" evidence="3 10"/>
<dbReference type="PANTHER" id="PTHR32438:SF5">
    <property type="entry name" value="4-ALPHA-GLUCANOTRANSFERASE DPE1, CHLOROPLASTIC_AMYLOPLASTIC"/>
    <property type="match status" value="1"/>
</dbReference>
<evidence type="ECO:0000256" key="9">
    <source>
        <dbReference type="ARBA" id="ARBA00031501"/>
    </source>
</evidence>
<dbReference type="NCBIfam" id="TIGR00217">
    <property type="entry name" value="malQ"/>
    <property type="match status" value="1"/>
</dbReference>
<dbReference type="InterPro" id="IPR048458">
    <property type="entry name" value="MalQ_N"/>
</dbReference>
<protein>
    <recommendedName>
        <fullName evidence="4 10">4-alpha-glucanotransferase</fullName>
        <ecNumber evidence="3 10">2.4.1.25</ecNumber>
    </recommendedName>
    <alternativeName>
        <fullName evidence="8 10">Amylomaltase</fullName>
    </alternativeName>
    <alternativeName>
        <fullName evidence="9 10">Disproportionating enzyme</fullName>
    </alternativeName>
</protein>
<evidence type="ECO:0000256" key="1">
    <source>
        <dbReference type="ARBA" id="ARBA00000439"/>
    </source>
</evidence>